<evidence type="ECO:0000256" key="3">
    <source>
        <dbReference type="ARBA" id="ARBA00022553"/>
    </source>
</evidence>
<evidence type="ECO:0000256" key="2">
    <source>
        <dbReference type="ARBA" id="ARBA00012438"/>
    </source>
</evidence>
<feature type="transmembrane region" description="Helical" evidence="9">
    <location>
        <begin position="172"/>
        <end position="192"/>
    </location>
</feature>
<gene>
    <name evidence="11" type="ORF">SAMN04489812_2308</name>
</gene>
<dbReference type="Pfam" id="PF02518">
    <property type="entry name" value="HATPase_c"/>
    <property type="match status" value="1"/>
</dbReference>
<accession>A0A1H1T9R0</accession>
<dbReference type="RefSeq" id="WP_091524658.1">
    <property type="nucleotide sequence ID" value="NZ_LT629772.1"/>
</dbReference>
<evidence type="ECO:0000256" key="9">
    <source>
        <dbReference type="SAM" id="Phobius"/>
    </source>
</evidence>
<organism evidence="11 12">
    <name type="scientific">Microlunatus soli</name>
    <dbReference type="NCBI Taxonomy" id="630515"/>
    <lineage>
        <taxon>Bacteria</taxon>
        <taxon>Bacillati</taxon>
        <taxon>Actinomycetota</taxon>
        <taxon>Actinomycetes</taxon>
        <taxon>Propionibacteriales</taxon>
        <taxon>Propionibacteriaceae</taxon>
        <taxon>Microlunatus</taxon>
    </lineage>
</organism>
<dbReference type="SUPFAM" id="SSF55874">
    <property type="entry name" value="ATPase domain of HSP90 chaperone/DNA topoisomerase II/histidine kinase"/>
    <property type="match status" value="1"/>
</dbReference>
<keyword evidence="7" id="KW-0067">ATP-binding</keyword>
<evidence type="ECO:0000256" key="8">
    <source>
        <dbReference type="ARBA" id="ARBA00023012"/>
    </source>
</evidence>
<feature type="transmembrane region" description="Helical" evidence="9">
    <location>
        <begin position="20"/>
        <end position="42"/>
    </location>
</feature>
<dbReference type="SMART" id="SM00387">
    <property type="entry name" value="HATPase_c"/>
    <property type="match status" value="1"/>
</dbReference>
<keyword evidence="9" id="KW-0812">Transmembrane</keyword>
<name>A0A1H1T9R0_9ACTN</name>
<dbReference type="Proteomes" id="UP000199103">
    <property type="component" value="Chromosome I"/>
</dbReference>
<evidence type="ECO:0000259" key="10">
    <source>
        <dbReference type="SMART" id="SM00387"/>
    </source>
</evidence>
<dbReference type="EC" id="2.7.13.3" evidence="2"/>
<dbReference type="Pfam" id="PF07730">
    <property type="entry name" value="HisKA_3"/>
    <property type="match status" value="1"/>
</dbReference>
<feature type="transmembrane region" description="Helical" evidence="9">
    <location>
        <begin position="138"/>
        <end position="166"/>
    </location>
</feature>
<evidence type="ECO:0000256" key="7">
    <source>
        <dbReference type="ARBA" id="ARBA00022840"/>
    </source>
</evidence>
<evidence type="ECO:0000313" key="12">
    <source>
        <dbReference type="Proteomes" id="UP000199103"/>
    </source>
</evidence>
<evidence type="ECO:0000256" key="1">
    <source>
        <dbReference type="ARBA" id="ARBA00000085"/>
    </source>
</evidence>
<dbReference type="InterPro" id="IPR036890">
    <property type="entry name" value="HATPase_C_sf"/>
</dbReference>
<dbReference type="GO" id="GO:0000155">
    <property type="term" value="F:phosphorelay sensor kinase activity"/>
    <property type="evidence" value="ECO:0007669"/>
    <property type="project" value="InterPro"/>
</dbReference>
<keyword evidence="9" id="KW-0472">Membrane</keyword>
<dbReference type="InterPro" id="IPR011712">
    <property type="entry name" value="Sig_transdc_His_kin_sub3_dim/P"/>
</dbReference>
<dbReference type="EMBL" id="LT629772">
    <property type="protein sequence ID" value="SDS56873.1"/>
    <property type="molecule type" value="Genomic_DNA"/>
</dbReference>
<keyword evidence="5" id="KW-0547">Nucleotide-binding</keyword>
<dbReference type="STRING" id="630515.SAMN04489812_2308"/>
<dbReference type="CDD" id="cd16917">
    <property type="entry name" value="HATPase_UhpB-NarQ-NarX-like"/>
    <property type="match status" value="1"/>
</dbReference>
<evidence type="ECO:0000256" key="6">
    <source>
        <dbReference type="ARBA" id="ARBA00022777"/>
    </source>
</evidence>
<dbReference type="GO" id="GO:0046983">
    <property type="term" value="F:protein dimerization activity"/>
    <property type="evidence" value="ECO:0007669"/>
    <property type="project" value="InterPro"/>
</dbReference>
<feature type="domain" description="Histidine kinase/HSP90-like ATPase" evidence="10">
    <location>
        <begin position="332"/>
        <end position="422"/>
    </location>
</feature>
<keyword evidence="4" id="KW-0808">Transferase</keyword>
<sequence>MERAAGWLRRVGVGFVRATFLAAAGSAVPIASLIPAFCGWLLGSPWTVGNVWSWVGWLIIAAALTVAAARPLGRLFRLLAARWAELSIDDGYRPPVQPVQLATGHWWNGHSYERTRRDAELDARWRRRWTDPAYWRDLRWVVVAALMITPICLVPIAGLVGAVIAVAQGGGIGIGLGIVLLLIGIGSSPYAWRILHPTADRWLRLPDRYAMIDRLRTVEAQRVEATMAQAAEIRRIERDLHDGAQARLIAVGLSLATAERLMDSDPDRAKALLREARSGTSTSLAELRELVRGVHPPVLVERGLVDAVHALALDSPLPVTVQGSLTGRLESPVEAALYFGVAELLANAGKYAPGAEVVVRIDHDGNRAVIDVEDDGPGGAVSTPGGGLDGVGRRIRSFDGALTLHSPPGGPTQIRMELPCALS</sequence>
<dbReference type="Gene3D" id="1.20.5.1930">
    <property type="match status" value="1"/>
</dbReference>
<proteinExistence type="predicted"/>
<dbReference type="Gene3D" id="3.30.565.10">
    <property type="entry name" value="Histidine kinase-like ATPase, C-terminal domain"/>
    <property type="match status" value="1"/>
</dbReference>
<evidence type="ECO:0000256" key="5">
    <source>
        <dbReference type="ARBA" id="ARBA00022741"/>
    </source>
</evidence>
<comment type="catalytic activity">
    <reaction evidence="1">
        <text>ATP + protein L-histidine = ADP + protein N-phospho-L-histidine.</text>
        <dbReference type="EC" id="2.7.13.3"/>
    </reaction>
</comment>
<dbReference type="PANTHER" id="PTHR24421:SF10">
    <property type="entry name" value="NITRATE_NITRITE SENSOR PROTEIN NARQ"/>
    <property type="match status" value="1"/>
</dbReference>
<feature type="transmembrane region" description="Helical" evidence="9">
    <location>
        <begin position="54"/>
        <end position="73"/>
    </location>
</feature>
<dbReference type="PANTHER" id="PTHR24421">
    <property type="entry name" value="NITRATE/NITRITE SENSOR PROTEIN NARX-RELATED"/>
    <property type="match status" value="1"/>
</dbReference>
<keyword evidence="8" id="KW-0902">Two-component regulatory system</keyword>
<keyword evidence="9" id="KW-1133">Transmembrane helix</keyword>
<keyword evidence="12" id="KW-1185">Reference proteome</keyword>
<dbReference type="GO" id="GO:0016020">
    <property type="term" value="C:membrane"/>
    <property type="evidence" value="ECO:0007669"/>
    <property type="project" value="InterPro"/>
</dbReference>
<protein>
    <recommendedName>
        <fullName evidence="2">histidine kinase</fullName>
        <ecNumber evidence="2">2.7.13.3</ecNumber>
    </recommendedName>
</protein>
<keyword evidence="3" id="KW-0597">Phosphoprotein</keyword>
<dbReference type="OrthoDB" id="3217947at2"/>
<reference evidence="11 12" key="1">
    <citation type="submission" date="2016-10" db="EMBL/GenBank/DDBJ databases">
        <authorList>
            <person name="de Groot N.N."/>
        </authorList>
    </citation>
    <scope>NUCLEOTIDE SEQUENCE [LARGE SCALE GENOMIC DNA]</scope>
    <source>
        <strain evidence="11 12">DSM 21800</strain>
    </source>
</reference>
<dbReference type="GO" id="GO:0005524">
    <property type="term" value="F:ATP binding"/>
    <property type="evidence" value="ECO:0007669"/>
    <property type="project" value="UniProtKB-KW"/>
</dbReference>
<dbReference type="InterPro" id="IPR003594">
    <property type="entry name" value="HATPase_dom"/>
</dbReference>
<dbReference type="InterPro" id="IPR050482">
    <property type="entry name" value="Sensor_HK_TwoCompSys"/>
</dbReference>
<keyword evidence="6 11" id="KW-0418">Kinase</keyword>
<evidence type="ECO:0000313" key="11">
    <source>
        <dbReference type="EMBL" id="SDS56873.1"/>
    </source>
</evidence>
<evidence type="ECO:0000256" key="4">
    <source>
        <dbReference type="ARBA" id="ARBA00022679"/>
    </source>
</evidence>
<dbReference type="AlphaFoldDB" id="A0A1H1T9R0"/>